<comment type="subcellular location">
    <subcellularLocation>
        <location evidence="1 6">Cell membrane</location>
        <topology evidence="1 6">Multi-pass membrane protein</topology>
    </subcellularLocation>
</comment>
<evidence type="ECO:0000256" key="6">
    <source>
        <dbReference type="RuleBase" id="RU366058"/>
    </source>
</evidence>
<evidence type="ECO:0000256" key="5">
    <source>
        <dbReference type="ARBA" id="ARBA00023136"/>
    </source>
</evidence>
<dbReference type="GO" id="GO:0005886">
    <property type="term" value="C:plasma membrane"/>
    <property type="evidence" value="ECO:0007669"/>
    <property type="project" value="UniProtKB-SubCell"/>
</dbReference>
<keyword evidence="5 6" id="KW-0472">Membrane</keyword>
<dbReference type="Proteomes" id="UP000237274">
    <property type="component" value="Unassembled WGS sequence"/>
</dbReference>
<evidence type="ECO:0000313" key="10">
    <source>
        <dbReference type="Proteomes" id="UP000029447"/>
    </source>
</evidence>
<evidence type="ECO:0000256" key="2">
    <source>
        <dbReference type="ARBA" id="ARBA00022475"/>
    </source>
</evidence>
<protein>
    <recommendedName>
        <fullName evidence="6">TVP38/TMEM64 family membrane protein</fullName>
    </recommendedName>
</protein>
<dbReference type="KEGG" id="pcv:BCS7_13720"/>
<feature type="domain" description="VTT" evidence="7">
    <location>
        <begin position="39"/>
        <end position="157"/>
    </location>
</feature>
<reference evidence="8 10" key="1">
    <citation type="submission" date="2014-08" db="EMBL/GenBank/DDBJ databases">
        <title>Genome sequences of NCPPB Pectobacterium isolates.</title>
        <authorList>
            <person name="Glover R.H."/>
            <person name="Sapp M."/>
            <person name="Elphinstone J."/>
        </authorList>
    </citation>
    <scope>NUCLEOTIDE SEQUENCE [LARGE SCALE GENOMIC DNA]</scope>
    <source>
        <strain evidence="8 10">NCPPB3841</strain>
    </source>
</reference>
<feature type="transmembrane region" description="Helical" evidence="6">
    <location>
        <begin position="175"/>
        <end position="195"/>
    </location>
</feature>
<evidence type="ECO:0000259" key="7">
    <source>
        <dbReference type="Pfam" id="PF09335"/>
    </source>
</evidence>
<gene>
    <name evidence="9" type="ORF">BV926_13695</name>
    <name evidence="8" type="ORF">KU75_13830</name>
</gene>
<evidence type="ECO:0000313" key="11">
    <source>
        <dbReference type="Proteomes" id="UP000237274"/>
    </source>
</evidence>
<dbReference type="InterPro" id="IPR032816">
    <property type="entry name" value="VTT_dom"/>
</dbReference>
<dbReference type="RefSeq" id="WP_039491615.1">
    <property type="nucleotide sequence ID" value="NZ_MTAG01000008.1"/>
</dbReference>
<proteinExistence type="inferred from homology"/>
<dbReference type="EMBL" id="MTAO01000009">
    <property type="protein sequence ID" value="POE25756.1"/>
    <property type="molecule type" value="Genomic_DNA"/>
</dbReference>
<accession>A0ABD6VML6</accession>
<sequence length="213" mass="22499">MIGEMAQEMIGWAEAVRNLGLLGAAVFGVIFLLATLALVPASPLTAIAGFLYGPIWGTLLISPVGMLSAVMAFGIGRSVARPWVQRYLACHPRMAAVDLTVERGGFRIVFLLRLASIIPFTPLSYALGASRVSGHSFAVASWLGLLPGTFLYVYLGSLASDIGDIFSGQAVSGEGVRVMTWLSLGAAMMVILILARSARAAVNQSINSDEPTR</sequence>
<dbReference type="InterPro" id="IPR015414">
    <property type="entry name" value="TMEM64"/>
</dbReference>
<evidence type="ECO:0000256" key="3">
    <source>
        <dbReference type="ARBA" id="ARBA00022692"/>
    </source>
</evidence>
<comment type="caution">
    <text evidence="6">Lacks conserved residue(s) required for the propagation of feature annotation.</text>
</comment>
<feature type="transmembrane region" description="Helical" evidence="6">
    <location>
        <begin position="20"/>
        <end position="39"/>
    </location>
</feature>
<evidence type="ECO:0000313" key="9">
    <source>
        <dbReference type="EMBL" id="POE25756.1"/>
    </source>
</evidence>
<evidence type="ECO:0000256" key="1">
    <source>
        <dbReference type="ARBA" id="ARBA00004651"/>
    </source>
</evidence>
<name>A0ABD6VML6_9GAMM</name>
<organism evidence="9 11">
    <name type="scientific">Pectobacterium odoriferum</name>
    <dbReference type="NCBI Taxonomy" id="78398"/>
    <lineage>
        <taxon>Bacteria</taxon>
        <taxon>Pseudomonadati</taxon>
        <taxon>Pseudomonadota</taxon>
        <taxon>Gammaproteobacteria</taxon>
        <taxon>Enterobacterales</taxon>
        <taxon>Pectobacteriaceae</taxon>
        <taxon>Pectobacterium</taxon>
    </lineage>
</organism>
<keyword evidence="10" id="KW-1185">Reference proteome</keyword>
<dbReference type="PANTHER" id="PTHR12677">
    <property type="entry name" value="GOLGI APPARATUS MEMBRANE PROTEIN TVP38-RELATED"/>
    <property type="match status" value="1"/>
</dbReference>
<evidence type="ECO:0000256" key="4">
    <source>
        <dbReference type="ARBA" id="ARBA00022989"/>
    </source>
</evidence>
<evidence type="ECO:0000313" key="8">
    <source>
        <dbReference type="EMBL" id="KGA41039.1"/>
    </source>
</evidence>
<dbReference type="AlphaFoldDB" id="A0ABD6VML6"/>
<keyword evidence="4 6" id="KW-1133">Transmembrane helix</keyword>
<comment type="similarity">
    <text evidence="6">Belongs to the TVP38/TMEM64 family.</text>
</comment>
<feature type="transmembrane region" description="Helical" evidence="6">
    <location>
        <begin position="137"/>
        <end position="155"/>
    </location>
</feature>
<keyword evidence="2 6" id="KW-1003">Cell membrane</keyword>
<comment type="caution">
    <text evidence="9">The sequence shown here is derived from an EMBL/GenBank/DDBJ whole genome shotgun (WGS) entry which is preliminary data.</text>
</comment>
<dbReference type="EMBL" id="JQOF01000010">
    <property type="protein sequence ID" value="KGA41039.1"/>
    <property type="molecule type" value="Genomic_DNA"/>
</dbReference>
<dbReference type="PANTHER" id="PTHR12677:SF59">
    <property type="entry name" value="GOLGI APPARATUS MEMBRANE PROTEIN TVP38-RELATED"/>
    <property type="match status" value="1"/>
</dbReference>
<feature type="transmembrane region" description="Helical" evidence="6">
    <location>
        <begin position="51"/>
        <end position="75"/>
    </location>
</feature>
<dbReference type="Pfam" id="PF09335">
    <property type="entry name" value="VTT_dom"/>
    <property type="match status" value="1"/>
</dbReference>
<reference evidence="9 11" key="2">
    <citation type="submission" date="2017-01" db="EMBL/GenBank/DDBJ databases">
        <title>Comparative Genomics of 38 Pectobacterium strains comprising three species revealed the characteristics of Pectobacterium carotovorum.</title>
        <authorList>
            <person name="Xie H."/>
            <person name="Ma Y."/>
            <person name="Li X."/>
        </authorList>
    </citation>
    <scope>NUCLEOTIDE SEQUENCE [LARGE SCALE GENOMIC DNA]</scope>
    <source>
        <strain evidence="9 11">Q142</strain>
    </source>
</reference>
<dbReference type="Proteomes" id="UP000029447">
    <property type="component" value="Unassembled WGS sequence"/>
</dbReference>
<keyword evidence="3 6" id="KW-0812">Transmembrane</keyword>